<sequence>MNGHTNHTPCGGDPEAAIIALERRALERWNQGDPDGFLELTSGDVVYFDPALGRKLIGKKALGEYYGTVRGKIRIDTYRMIGPVVRLSPGAAVLAYDYEAFRDGQVFRMHCTEVYTAATSGGWEIIHTHWSFARQDD</sequence>
<dbReference type="SUPFAM" id="SSF54427">
    <property type="entry name" value="NTF2-like"/>
    <property type="match status" value="1"/>
</dbReference>
<name>A0A1Y3QX00_9BACT</name>
<evidence type="ECO:0000313" key="2">
    <source>
        <dbReference type="EMBL" id="OUN01919.1"/>
    </source>
</evidence>
<dbReference type="RefSeq" id="WP_087403471.1">
    <property type="nucleotide sequence ID" value="NZ_NFHB01000011.1"/>
</dbReference>
<gene>
    <name evidence="2" type="ORF">B5G41_13810</name>
</gene>
<dbReference type="InterPro" id="IPR032710">
    <property type="entry name" value="NTF2-like_dom_sf"/>
</dbReference>
<dbReference type="InterPro" id="IPR027843">
    <property type="entry name" value="DUF4440"/>
</dbReference>
<dbReference type="OrthoDB" id="9812295at2"/>
<dbReference type="AlphaFoldDB" id="A0A1Y3QX00"/>
<dbReference type="Pfam" id="PF14534">
    <property type="entry name" value="DUF4440"/>
    <property type="match status" value="1"/>
</dbReference>
<feature type="domain" description="DUF4440" evidence="1">
    <location>
        <begin position="18"/>
        <end position="125"/>
    </location>
</feature>
<reference evidence="3" key="1">
    <citation type="submission" date="2017-04" db="EMBL/GenBank/DDBJ databases">
        <title>Function of individual gut microbiota members based on whole genome sequencing of pure cultures obtained from chicken caecum.</title>
        <authorList>
            <person name="Medvecky M."/>
            <person name="Cejkova D."/>
            <person name="Polansky O."/>
            <person name="Karasova D."/>
            <person name="Kubasova T."/>
            <person name="Cizek A."/>
            <person name="Rychlik I."/>
        </authorList>
    </citation>
    <scope>NUCLEOTIDE SEQUENCE [LARGE SCALE GENOMIC DNA]</scope>
    <source>
        <strain evidence="3">An90</strain>
    </source>
</reference>
<organism evidence="2 3">
    <name type="scientific">Alistipes onderdonkii</name>
    <dbReference type="NCBI Taxonomy" id="328813"/>
    <lineage>
        <taxon>Bacteria</taxon>
        <taxon>Pseudomonadati</taxon>
        <taxon>Bacteroidota</taxon>
        <taxon>Bacteroidia</taxon>
        <taxon>Bacteroidales</taxon>
        <taxon>Rikenellaceae</taxon>
        <taxon>Alistipes</taxon>
    </lineage>
</organism>
<accession>A0A1Y3QX00</accession>
<evidence type="ECO:0000313" key="3">
    <source>
        <dbReference type="Proteomes" id="UP000195772"/>
    </source>
</evidence>
<protein>
    <submittedName>
        <fullName evidence="2">DUF4440 domain-containing protein</fullName>
    </submittedName>
</protein>
<evidence type="ECO:0000259" key="1">
    <source>
        <dbReference type="Pfam" id="PF14534"/>
    </source>
</evidence>
<dbReference type="Gene3D" id="3.10.450.50">
    <property type="match status" value="1"/>
</dbReference>
<comment type="caution">
    <text evidence="2">The sequence shown here is derived from an EMBL/GenBank/DDBJ whole genome shotgun (WGS) entry which is preliminary data.</text>
</comment>
<dbReference type="Proteomes" id="UP000195772">
    <property type="component" value="Unassembled WGS sequence"/>
</dbReference>
<dbReference type="eggNOG" id="COG4319">
    <property type="taxonomic scope" value="Bacteria"/>
</dbReference>
<proteinExistence type="predicted"/>
<dbReference type="EMBL" id="NFHB01000011">
    <property type="protein sequence ID" value="OUN01919.1"/>
    <property type="molecule type" value="Genomic_DNA"/>
</dbReference>